<evidence type="ECO:0000256" key="4">
    <source>
        <dbReference type="ARBA" id="ARBA00022692"/>
    </source>
</evidence>
<keyword evidence="2" id="KW-0813">Transport</keyword>
<feature type="compositionally biased region" description="Low complexity" evidence="9">
    <location>
        <begin position="51"/>
        <end position="65"/>
    </location>
</feature>
<evidence type="ECO:0000256" key="1">
    <source>
        <dbReference type="ARBA" id="ARBA00004162"/>
    </source>
</evidence>
<keyword evidence="6" id="KW-1133">Transmembrane helix</keyword>
<name>A0A6J6NDM4_9ZZZZ</name>
<gene>
    <name evidence="10" type="ORF">UFOPK2399_00166</name>
</gene>
<evidence type="ECO:0000256" key="9">
    <source>
        <dbReference type="SAM" id="MobiDB-lite"/>
    </source>
</evidence>
<evidence type="ECO:0000256" key="6">
    <source>
        <dbReference type="ARBA" id="ARBA00022989"/>
    </source>
</evidence>
<keyword evidence="8" id="KW-0472">Membrane</keyword>
<evidence type="ECO:0000256" key="2">
    <source>
        <dbReference type="ARBA" id="ARBA00022448"/>
    </source>
</evidence>
<sequence length="87" mass="9235">MAPMPNIGPTEIILLLLLALLLFGAKRLPEIGRSLGTGMREFKDSVSNNKPDTTQAQIPAQTPVATTPPAPPAPPVADEPERHSETV</sequence>
<dbReference type="AlphaFoldDB" id="A0A6J6NDM4"/>
<comment type="subcellular location">
    <subcellularLocation>
        <location evidence="1">Cell membrane</location>
        <topology evidence="1">Single-pass membrane protein</topology>
    </subcellularLocation>
</comment>
<keyword evidence="4" id="KW-0812">Transmembrane</keyword>
<dbReference type="GO" id="GO:0005886">
    <property type="term" value="C:plasma membrane"/>
    <property type="evidence" value="ECO:0007669"/>
    <property type="project" value="UniProtKB-SubCell"/>
</dbReference>
<dbReference type="HAMAP" id="MF_00236">
    <property type="entry name" value="TatA_E"/>
    <property type="match status" value="1"/>
</dbReference>
<keyword evidence="5" id="KW-0653">Protein transport</keyword>
<keyword evidence="7" id="KW-0811">Translocation</keyword>
<dbReference type="GO" id="GO:0043953">
    <property type="term" value="P:protein transport by the Tat complex"/>
    <property type="evidence" value="ECO:0007669"/>
    <property type="project" value="InterPro"/>
</dbReference>
<dbReference type="NCBIfam" id="TIGR01411">
    <property type="entry name" value="tatAE"/>
    <property type="match status" value="1"/>
</dbReference>
<evidence type="ECO:0000313" key="10">
    <source>
        <dbReference type="EMBL" id="CAB4684236.1"/>
    </source>
</evidence>
<evidence type="ECO:0000256" key="8">
    <source>
        <dbReference type="ARBA" id="ARBA00023136"/>
    </source>
</evidence>
<dbReference type="EMBL" id="CAEZXP010000001">
    <property type="protein sequence ID" value="CAB4684236.1"/>
    <property type="molecule type" value="Genomic_DNA"/>
</dbReference>
<reference evidence="10" key="1">
    <citation type="submission" date="2020-05" db="EMBL/GenBank/DDBJ databases">
        <authorList>
            <person name="Chiriac C."/>
            <person name="Salcher M."/>
            <person name="Ghai R."/>
            <person name="Kavagutti S V."/>
        </authorList>
    </citation>
    <scope>NUCLEOTIDE SEQUENCE</scope>
</reference>
<dbReference type="InterPro" id="IPR003369">
    <property type="entry name" value="TatA/B/E"/>
</dbReference>
<organism evidence="10">
    <name type="scientific">freshwater metagenome</name>
    <dbReference type="NCBI Taxonomy" id="449393"/>
    <lineage>
        <taxon>unclassified sequences</taxon>
        <taxon>metagenomes</taxon>
        <taxon>ecological metagenomes</taxon>
    </lineage>
</organism>
<dbReference type="Pfam" id="PF02416">
    <property type="entry name" value="TatA_B_E"/>
    <property type="match status" value="1"/>
</dbReference>
<evidence type="ECO:0000256" key="7">
    <source>
        <dbReference type="ARBA" id="ARBA00023010"/>
    </source>
</evidence>
<dbReference type="NCBIfam" id="NF011430">
    <property type="entry name" value="PRK14861.1"/>
    <property type="match status" value="1"/>
</dbReference>
<protein>
    <submittedName>
        <fullName evidence="10">Unannotated protein</fullName>
    </submittedName>
</protein>
<evidence type="ECO:0000256" key="3">
    <source>
        <dbReference type="ARBA" id="ARBA00022475"/>
    </source>
</evidence>
<dbReference type="PANTHER" id="PTHR42982:SF1">
    <property type="entry name" value="SEC-INDEPENDENT PROTEIN TRANSLOCASE PROTEIN TATA"/>
    <property type="match status" value="1"/>
</dbReference>
<dbReference type="Gene3D" id="1.20.5.3310">
    <property type="match status" value="1"/>
</dbReference>
<dbReference type="InterPro" id="IPR006312">
    <property type="entry name" value="TatA/E"/>
</dbReference>
<evidence type="ECO:0000256" key="5">
    <source>
        <dbReference type="ARBA" id="ARBA00022927"/>
    </source>
</evidence>
<feature type="compositionally biased region" description="Pro residues" evidence="9">
    <location>
        <begin position="66"/>
        <end position="77"/>
    </location>
</feature>
<dbReference type="PANTHER" id="PTHR42982">
    <property type="entry name" value="SEC-INDEPENDENT PROTEIN TRANSLOCASE PROTEIN TATA"/>
    <property type="match status" value="1"/>
</dbReference>
<feature type="region of interest" description="Disordered" evidence="9">
    <location>
        <begin position="41"/>
        <end position="87"/>
    </location>
</feature>
<keyword evidence="3" id="KW-1003">Cell membrane</keyword>
<proteinExistence type="inferred from homology"/>
<accession>A0A6J6NDM4</accession>